<evidence type="ECO:0000256" key="3">
    <source>
        <dbReference type="SAM" id="Phobius"/>
    </source>
</evidence>
<keyword evidence="3" id="KW-0812">Transmembrane</keyword>
<feature type="region of interest" description="Disordered" evidence="2">
    <location>
        <begin position="58"/>
        <end position="77"/>
    </location>
</feature>
<feature type="transmembrane region" description="Helical" evidence="3">
    <location>
        <begin position="490"/>
        <end position="513"/>
    </location>
</feature>
<dbReference type="KEGG" id="asip:AQUSIP_21760"/>
<keyword evidence="1" id="KW-0175">Coiled coil</keyword>
<dbReference type="AlphaFoldDB" id="A0A5E4PIH2"/>
<keyword evidence="3" id="KW-0472">Membrane</keyword>
<feature type="compositionally biased region" description="Basic and acidic residues" evidence="2">
    <location>
        <begin position="589"/>
        <end position="603"/>
    </location>
</feature>
<feature type="region of interest" description="Disordered" evidence="2">
    <location>
        <begin position="546"/>
        <end position="606"/>
    </location>
</feature>
<gene>
    <name evidence="4" type="ORF">AQUSIP_21760</name>
</gene>
<dbReference type="EMBL" id="LR699119">
    <property type="protein sequence ID" value="VVC76849.1"/>
    <property type="molecule type" value="Genomic_DNA"/>
</dbReference>
<feature type="transmembrane region" description="Helical" evidence="3">
    <location>
        <begin position="286"/>
        <end position="309"/>
    </location>
</feature>
<proteinExistence type="predicted"/>
<dbReference type="Proteomes" id="UP000324194">
    <property type="component" value="Chromosome 1"/>
</dbReference>
<protein>
    <submittedName>
        <fullName evidence="4">Uncharacterized protein</fullName>
    </submittedName>
</protein>
<feature type="coiled-coil region" evidence="1">
    <location>
        <begin position="431"/>
        <end position="458"/>
    </location>
</feature>
<accession>A0A5E4PIH2</accession>
<feature type="coiled-coil region" evidence="1">
    <location>
        <begin position="344"/>
        <end position="389"/>
    </location>
</feature>
<evidence type="ECO:0000313" key="5">
    <source>
        <dbReference type="Proteomes" id="UP000324194"/>
    </source>
</evidence>
<keyword evidence="3" id="KW-1133">Transmembrane helix</keyword>
<feature type="region of interest" description="Disordered" evidence="2">
    <location>
        <begin position="675"/>
        <end position="696"/>
    </location>
</feature>
<evidence type="ECO:0000256" key="1">
    <source>
        <dbReference type="SAM" id="Coils"/>
    </source>
</evidence>
<evidence type="ECO:0000313" key="4">
    <source>
        <dbReference type="EMBL" id="VVC76849.1"/>
    </source>
</evidence>
<evidence type="ECO:0000256" key="2">
    <source>
        <dbReference type="SAM" id="MobiDB-lite"/>
    </source>
</evidence>
<feature type="compositionally biased region" description="Low complexity" evidence="2">
    <location>
        <begin position="675"/>
        <end position="687"/>
    </location>
</feature>
<keyword evidence="5" id="KW-1185">Reference proteome</keyword>
<name>A0A5E4PIH2_9COXI</name>
<reference evidence="4 5" key="1">
    <citation type="submission" date="2019-08" db="EMBL/GenBank/DDBJ databases">
        <authorList>
            <person name="Guy L."/>
        </authorList>
    </citation>
    <scope>NUCLEOTIDE SEQUENCE [LARGE SCALE GENOMIC DNA]</scope>
    <source>
        <strain evidence="4 5">SGT-108</strain>
    </source>
</reference>
<sequence length="696" mass="77396">MNNRVLSSLYSPELDEQVRLEEISLLSSILDTIPKEMTELRRELQALLSAAYQASIPPIDLSHSDNEEESEEKNDDKPIKLKEIDNEIAAVIAEIEKFYPDSTVGRMIAQTRESYRQGRQGSQINPASEEENDAVIAELMDNFDFDKEDSDYFYTLPLIHTSLHSPRFRFLMHKLALLQDKRMRLKSKSIPQFEEEEPEEAPNKFMAFLNLLKKPFDIGKKFIDLIDDIWNAVGRSALPAKIVEKVAPFLVGAVGAIIHAVEGVQGLWDAIKAIRKEKSRNRKTKIAAGLLTFMLGGTGVGLSLSYIAFGLGAQVLGSALMPVLIPALLGRIYSVQLWKLSYRLHTLKDREAKAERKLNAFKIQNAQSMLTLEMDIRAITQEKKLLEEANAVILEKVQARKASDTDLERLKANDKAISTLSSRLYEKNTQLTQLKNQEARLQTKYNRLREKRLQAERDVAFKVIEITASMLVVTGVTLGATALLGAGTVATFGALPIALLVTGVVIGIGVKVFEYIDEKNNHKYSNAMRGWFADKLDRLASIFKSEPRVENSPNNRHQPGSPGISGSPQQAASPRRRPRSSSDLVLIDSHSDEKTPLLKDKKPASSTAQFFRTFNSDSPSPQLPVRPQLSSKVRAINGSEEDEILLLPDSGIDHTHSGKKKADAAKKLNLLHRSASSPSLVSHSVNSDVGASHTLH</sequence>
<dbReference type="RefSeq" id="WP_148340134.1">
    <property type="nucleotide sequence ID" value="NZ_LR699119.1"/>
</dbReference>
<feature type="transmembrane region" description="Helical" evidence="3">
    <location>
        <begin position="459"/>
        <end position="484"/>
    </location>
</feature>
<organism evidence="4 5">
    <name type="scientific">Aquicella siphonis</name>
    <dbReference type="NCBI Taxonomy" id="254247"/>
    <lineage>
        <taxon>Bacteria</taxon>
        <taxon>Pseudomonadati</taxon>
        <taxon>Pseudomonadota</taxon>
        <taxon>Gammaproteobacteria</taxon>
        <taxon>Legionellales</taxon>
        <taxon>Coxiellaceae</taxon>
        <taxon>Aquicella</taxon>
    </lineage>
</organism>
<feature type="transmembrane region" description="Helical" evidence="3">
    <location>
        <begin position="315"/>
        <end position="333"/>
    </location>
</feature>